<accession>A0ABW1KV18</accession>
<dbReference type="EMBL" id="JBHPON010000001">
    <property type="protein sequence ID" value="MFC6034308.1"/>
    <property type="molecule type" value="Genomic_DNA"/>
</dbReference>
<dbReference type="InterPro" id="IPR022472">
    <property type="entry name" value="VPLPA-CTERM"/>
</dbReference>
<feature type="signal peptide" evidence="1">
    <location>
        <begin position="1"/>
        <end position="23"/>
    </location>
</feature>
<evidence type="ECO:0000313" key="3">
    <source>
        <dbReference type="Proteomes" id="UP001596116"/>
    </source>
</evidence>
<dbReference type="Proteomes" id="UP001596116">
    <property type="component" value="Unassembled WGS sequence"/>
</dbReference>
<keyword evidence="1" id="KW-0732">Signal</keyword>
<reference evidence="2 3" key="1">
    <citation type="submission" date="2024-09" db="EMBL/GenBank/DDBJ databases">
        <authorList>
            <person name="Zhang Z.-H."/>
        </authorList>
    </citation>
    <scope>NUCLEOTIDE SEQUENCE [LARGE SCALE GENOMIC DNA]</scope>
    <source>
        <strain evidence="2 3">HHTR114</strain>
    </source>
</reference>
<dbReference type="RefSeq" id="WP_379880374.1">
    <property type="nucleotide sequence ID" value="NZ_JBHPON010000001.1"/>
</dbReference>
<dbReference type="NCBIfam" id="TIGR03370">
    <property type="entry name" value="VPLPA-CTERM"/>
    <property type="match status" value="1"/>
</dbReference>
<protein>
    <submittedName>
        <fullName evidence="2">VPLPA-CTERM sorting domain-containing protein</fullName>
    </submittedName>
</protein>
<sequence>MKFGALISITFMAVGLSCMPAKATLVNFVDYAASNPGHATGDLIDFGDDVLLRLRASQNIVATNDGFTGGGSLDVEAYLDDPAMSASRGAGVCRSVVGNPGFFDSGFPCENPADTAVDGADGEDEALLVIFWDYTYLNALSFRGIDNQSLNDSDGLVEFYIGGLDASVGGITTFSDLVLRAMAGEFGRVFQMAFGYVNTEFYLESLEAEAISDVPLPAGLPLLLSGLAGLGWATRRKTLLERKPQL</sequence>
<dbReference type="PROSITE" id="PS51257">
    <property type="entry name" value="PROKAR_LIPOPROTEIN"/>
    <property type="match status" value="1"/>
</dbReference>
<evidence type="ECO:0000256" key="1">
    <source>
        <dbReference type="SAM" id="SignalP"/>
    </source>
</evidence>
<proteinExistence type="predicted"/>
<organism evidence="2 3">
    <name type="scientific">Hyphococcus aureus</name>
    <dbReference type="NCBI Taxonomy" id="2666033"/>
    <lineage>
        <taxon>Bacteria</taxon>
        <taxon>Pseudomonadati</taxon>
        <taxon>Pseudomonadota</taxon>
        <taxon>Alphaproteobacteria</taxon>
        <taxon>Parvularculales</taxon>
        <taxon>Parvularculaceae</taxon>
        <taxon>Hyphococcus</taxon>
    </lineage>
</organism>
<evidence type="ECO:0000313" key="2">
    <source>
        <dbReference type="EMBL" id="MFC6034308.1"/>
    </source>
</evidence>
<feature type="chain" id="PRO_5047540411" evidence="1">
    <location>
        <begin position="24"/>
        <end position="246"/>
    </location>
</feature>
<comment type="caution">
    <text evidence="2">The sequence shown here is derived from an EMBL/GenBank/DDBJ whole genome shotgun (WGS) entry which is preliminary data.</text>
</comment>
<name>A0ABW1KV18_9PROT</name>
<gene>
    <name evidence="2" type="ORF">ACFMB1_02065</name>
</gene>
<keyword evidence="3" id="KW-1185">Reference proteome</keyword>